<dbReference type="PROSITE" id="PS51257">
    <property type="entry name" value="PROKAR_LIPOPROTEIN"/>
    <property type="match status" value="1"/>
</dbReference>
<dbReference type="EMBL" id="JBEWYP010000002">
    <property type="protein sequence ID" value="MET7028696.1"/>
    <property type="molecule type" value="Genomic_DNA"/>
</dbReference>
<name>A0ABV2TTU9_9FLAO</name>
<dbReference type="RefSeq" id="WP_354617531.1">
    <property type="nucleotide sequence ID" value="NZ_JBEWYP010000002.1"/>
</dbReference>
<accession>A0ABV2TTU9</accession>
<sequence>MKTTLWILLSFLFYSCNDRCNFPNCKKDIAGWMKCSDAPQSLAIYCKGEAIQFDEGDYCSQAHAEEHNKEEVNWLFD</sequence>
<dbReference type="Proteomes" id="UP001549773">
    <property type="component" value="Unassembled WGS sequence"/>
</dbReference>
<reference evidence="1 2" key="1">
    <citation type="submission" date="2024-07" db="EMBL/GenBank/DDBJ databases">
        <title>The genome sequence of type strain Sediminicola luteus GDMCC 1.2596T.</title>
        <authorList>
            <person name="Liu Y."/>
        </authorList>
    </citation>
    <scope>NUCLEOTIDE SEQUENCE [LARGE SCALE GENOMIC DNA]</scope>
    <source>
        <strain evidence="1 2">GDMCC 1.2596</strain>
    </source>
</reference>
<evidence type="ECO:0000313" key="1">
    <source>
        <dbReference type="EMBL" id="MET7028696.1"/>
    </source>
</evidence>
<organism evidence="1 2">
    <name type="scientific">Sediminicola luteus</name>
    <dbReference type="NCBI Taxonomy" id="319238"/>
    <lineage>
        <taxon>Bacteria</taxon>
        <taxon>Pseudomonadati</taxon>
        <taxon>Bacteroidota</taxon>
        <taxon>Flavobacteriia</taxon>
        <taxon>Flavobacteriales</taxon>
        <taxon>Flavobacteriaceae</taxon>
        <taxon>Sediminicola</taxon>
    </lineage>
</organism>
<proteinExistence type="predicted"/>
<evidence type="ECO:0008006" key="3">
    <source>
        <dbReference type="Google" id="ProtNLM"/>
    </source>
</evidence>
<evidence type="ECO:0000313" key="2">
    <source>
        <dbReference type="Proteomes" id="UP001549773"/>
    </source>
</evidence>
<comment type="caution">
    <text evidence="1">The sequence shown here is derived from an EMBL/GenBank/DDBJ whole genome shotgun (WGS) entry which is preliminary data.</text>
</comment>
<protein>
    <recommendedName>
        <fullName evidence="3">Kazal-like domain-containing protein</fullName>
    </recommendedName>
</protein>
<keyword evidence="2" id="KW-1185">Reference proteome</keyword>
<gene>
    <name evidence="1" type="ORF">ABXZ32_04785</name>
</gene>